<comment type="cofactor">
    <cofactor evidence="1">
        <name>thiamine diphosphate</name>
        <dbReference type="ChEBI" id="CHEBI:58937"/>
    </cofactor>
</comment>
<dbReference type="CDD" id="cd02000">
    <property type="entry name" value="TPP_E1_PDC_ADC_BCADC"/>
    <property type="match status" value="1"/>
</dbReference>
<dbReference type="InterPro" id="IPR009014">
    <property type="entry name" value="Transketo_C/PFOR_II"/>
</dbReference>
<proteinExistence type="predicted"/>
<dbReference type="PANTHER" id="PTHR42980">
    <property type="entry name" value="2-OXOISOVALERATE DEHYDROGENASE SUBUNIT BETA-RELATED"/>
    <property type="match status" value="1"/>
</dbReference>
<dbReference type="SUPFAM" id="SSF52922">
    <property type="entry name" value="TK C-terminal domain-like"/>
    <property type="match status" value="1"/>
</dbReference>
<dbReference type="Gene3D" id="3.40.50.970">
    <property type="match status" value="2"/>
</dbReference>
<dbReference type="Pfam" id="PF02779">
    <property type="entry name" value="Transket_pyr"/>
    <property type="match status" value="1"/>
</dbReference>
<evidence type="ECO:0000256" key="1">
    <source>
        <dbReference type="ARBA" id="ARBA00001964"/>
    </source>
</evidence>
<keyword evidence="5" id="KW-0786">Thiamine pyrophosphate</keyword>
<comment type="function">
    <text evidence="2">E1 component of the 2-oxoglutarate dehydrogenase (OGDH) complex which catalyzes the decarboxylation of 2-oxoglutarate, the first step in the conversion of 2-oxoglutarate to succinyl-CoA and CO(2).</text>
</comment>
<organism evidence="7 8">
    <name type="scientific">Croceivirga thetidis</name>
    <dbReference type="NCBI Taxonomy" id="2721623"/>
    <lineage>
        <taxon>Bacteria</taxon>
        <taxon>Pseudomonadati</taxon>
        <taxon>Bacteroidota</taxon>
        <taxon>Flavobacteriia</taxon>
        <taxon>Flavobacteriales</taxon>
        <taxon>Flavobacteriaceae</taxon>
        <taxon>Croceivirga</taxon>
    </lineage>
</organism>
<evidence type="ECO:0000256" key="5">
    <source>
        <dbReference type="ARBA" id="ARBA00023052"/>
    </source>
</evidence>
<gene>
    <name evidence="7" type="ORF">HCU67_10760</name>
</gene>
<evidence type="ECO:0000313" key="7">
    <source>
        <dbReference type="EMBL" id="NKI32426.1"/>
    </source>
</evidence>
<evidence type="ECO:0000256" key="4">
    <source>
        <dbReference type="ARBA" id="ARBA00023002"/>
    </source>
</evidence>
<dbReference type="RefSeq" id="WP_168552626.1">
    <property type="nucleotide sequence ID" value="NZ_JAAWWL010000002.1"/>
</dbReference>
<dbReference type="EC" id="1.2.4.4" evidence="3"/>
<dbReference type="EMBL" id="JAAWWL010000002">
    <property type="protein sequence ID" value="NKI32426.1"/>
    <property type="molecule type" value="Genomic_DNA"/>
</dbReference>
<dbReference type="SMART" id="SM00861">
    <property type="entry name" value="Transket_pyr"/>
    <property type="match status" value="1"/>
</dbReference>
<comment type="caution">
    <text evidence="7">The sequence shown here is derived from an EMBL/GenBank/DDBJ whole genome shotgun (WGS) entry which is preliminary data.</text>
</comment>
<dbReference type="Proteomes" id="UP000718451">
    <property type="component" value="Unassembled WGS sequence"/>
</dbReference>
<keyword evidence="4" id="KW-0560">Oxidoreductase</keyword>
<name>A0ABX1GTP8_9FLAO</name>
<dbReference type="Gene3D" id="3.40.50.920">
    <property type="match status" value="1"/>
</dbReference>
<dbReference type="SUPFAM" id="SSF52518">
    <property type="entry name" value="Thiamin diphosphate-binding fold (THDP-binding)"/>
    <property type="match status" value="2"/>
</dbReference>
<evidence type="ECO:0000313" key="8">
    <source>
        <dbReference type="Proteomes" id="UP000718451"/>
    </source>
</evidence>
<dbReference type="Pfam" id="PF00676">
    <property type="entry name" value="E1_dh"/>
    <property type="match status" value="1"/>
</dbReference>
<dbReference type="InterPro" id="IPR033248">
    <property type="entry name" value="Transketolase_C"/>
</dbReference>
<dbReference type="Pfam" id="PF02780">
    <property type="entry name" value="Transketolase_C"/>
    <property type="match status" value="1"/>
</dbReference>
<dbReference type="InterPro" id="IPR001017">
    <property type="entry name" value="DH_E1"/>
</dbReference>
<dbReference type="InterPro" id="IPR029061">
    <property type="entry name" value="THDP-binding"/>
</dbReference>
<accession>A0ABX1GTP8</accession>
<evidence type="ECO:0000256" key="3">
    <source>
        <dbReference type="ARBA" id="ARBA00012277"/>
    </source>
</evidence>
<dbReference type="InterPro" id="IPR005475">
    <property type="entry name" value="Transketolase-like_Pyr-bd"/>
</dbReference>
<feature type="domain" description="Transketolase-like pyrimidine-binding" evidence="6">
    <location>
        <begin position="469"/>
        <end position="643"/>
    </location>
</feature>
<keyword evidence="8" id="KW-1185">Reference proteome</keyword>
<evidence type="ECO:0000259" key="6">
    <source>
        <dbReference type="SMART" id="SM00861"/>
    </source>
</evidence>
<reference evidence="7 8" key="1">
    <citation type="submission" date="2020-04" db="EMBL/GenBank/DDBJ databases">
        <authorList>
            <person name="Yoon J."/>
        </authorList>
    </citation>
    <scope>NUCLEOTIDE SEQUENCE [LARGE SCALE GENOMIC DNA]</scope>
    <source>
        <strain evidence="7 8">DJ-13</strain>
    </source>
</reference>
<dbReference type="PANTHER" id="PTHR42980:SF1">
    <property type="entry name" value="2-OXOISOVALERATE DEHYDROGENASE SUBUNIT BETA, MITOCHONDRIAL"/>
    <property type="match status" value="1"/>
</dbReference>
<protein>
    <recommendedName>
        <fullName evidence="3">3-methyl-2-oxobutanoate dehydrogenase (2-methylpropanoyl-transferring)</fullName>
        <ecNumber evidence="3">1.2.4.4</ecNumber>
    </recommendedName>
</protein>
<evidence type="ECO:0000256" key="2">
    <source>
        <dbReference type="ARBA" id="ARBA00003906"/>
    </source>
</evidence>
<sequence length="803" mass="90228">MNNNPETSKNISFDDFKSQILNDYKIAVTSRECSLLGRREVLTGKAKFGIFGDGKELPQLAMARAFQNGDFRSGYYRDQTFIMALGQLTPKELFHGLYATTDLELEPMSAGRQMGGHFGTYSINEDGSWRDLTQQKNSSADISCTAGQMPRLLGLAQASKIYREVEGIDGTNFSKNGNEVAWGTIGNASTSEGHFFETFNAAGVMQVPMVISIWDDEYGISVPAKYHTTKSNISKVLEGFQRNEEEKGYEIIVVKGWDYTGLIHAYETASDLAREQHVPVMIHVTELTQPQGHSTSGSHERYKSKDRLEWERENDCNKRYREWILENNIANEAELLEIEKTAKVEVRTARREAWSEFLRPLLKQKEELVGLLNRIATKSSNKVFLRKLINELAETKEPIKKDLISTARKSLRYTLKENIGEVKQLQTWINNFFEESQPKYSSELYSELPNRASAIEGIAPSYGPDSPEVDGRVVLRDNFGAVFSKYPETLVFGEDTGAIGDVNQGLEGLQEKFGPLRIADTGIRETTIIGQGIGMAMRGLRPIAEIQYLDYILYALQTLSDDLATLRYRTVGKQKAPLIIRTRGHRLEGIWHSGSPMGGLIHLLRGIYILTPRNMTQAAGFYNTLLKSDEPALVIESLNGYRLKEKMPSNLGEFCTPIGQVETIKEGKDITLLSYGSTLRIVEKAAQELLEVDIDAEVIDAQSLLPFDLNHNMVKSIAKTNRLLIIDEDVPGGCSAYLLQEIIEKQQAYRYLDSAPQTLTAKAHRPAYATDGDYFSKPSSEDIFEKVYSIMNEVNPVDYPALR</sequence>